<dbReference type="Gene3D" id="3.20.20.70">
    <property type="entry name" value="Aldolase class I"/>
    <property type="match status" value="1"/>
</dbReference>
<dbReference type="Proteomes" id="UP001165124">
    <property type="component" value="Unassembled WGS sequence"/>
</dbReference>
<keyword evidence="5" id="KW-0119">Carbohydrate metabolism</keyword>
<dbReference type="InterPro" id="IPR000887">
    <property type="entry name" value="Aldlse_KDPG_KHG"/>
</dbReference>
<dbReference type="Pfam" id="PF01081">
    <property type="entry name" value="Aldolase"/>
    <property type="match status" value="1"/>
</dbReference>
<dbReference type="SUPFAM" id="SSF51569">
    <property type="entry name" value="Aldolase"/>
    <property type="match status" value="1"/>
</dbReference>
<keyword evidence="4" id="KW-0456">Lyase</keyword>
<sequence length="209" mass="20991">MSIDDLRAAGVIAVLRAPTPDSALECVSALVEGGVTGIEITYSTPDAPAVIDRARRDHPEALVGAGTVLTARQAREAADAGARFLVSPGTDDDLARAMLDTGLTTLLGALTPGELMRAVALGAHAVKIFPASLGGPGYLKALRGPFPDVPLMPTGGVGADNVADWLAAGAFAVGAGGELCPSAAIAAGDRAEITTRARAFAAALRKARA</sequence>
<dbReference type="EMBL" id="BSRZ01000020">
    <property type="protein sequence ID" value="GLW67196.1"/>
    <property type="molecule type" value="Genomic_DNA"/>
</dbReference>
<comment type="caution">
    <text evidence="6">The sequence shown here is derived from an EMBL/GenBank/DDBJ whole genome shotgun (WGS) entry which is preliminary data.</text>
</comment>
<dbReference type="PANTHER" id="PTHR30246">
    <property type="entry name" value="2-KETO-3-DEOXY-6-PHOSPHOGLUCONATE ALDOLASE"/>
    <property type="match status" value="1"/>
</dbReference>
<dbReference type="RefSeq" id="WP_067913025.1">
    <property type="nucleotide sequence ID" value="NZ_BSRZ01000020.1"/>
</dbReference>
<evidence type="ECO:0000256" key="3">
    <source>
        <dbReference type="ARBA" id="ARBA00011233"/>
    </source>
</evidence>
<dbReference type="CDD" id="cd00452">
    <property type="entry name" value="KDPG_aldolase"/>
    <property type="match status" value="1"/>
</dbReference>
<dbReference type="NCBIfam" id="TIGR01182">
    <property type="entry name" value="eda"/>
    <property type="match status" value="1"/>
</dbReference>
<reference evidence="6" key="1">
    <citation type="submission" date="2023-02" db="EMBL/GenBank/DDBJ databases">
        <title>Actinomadura rubrobrunea NBRC 14622.</title>
        <authorList>
            <person name="Ichikawa N."/>
            <person name="Sato H."/>
            <person name="Tonouchi N."/>
        </authorList>
    </citation>
    <scope>NUCLEOTIDE SEQUENCE</scope>
    <source>
        <strain evidence="6">NBRC 14622</strain>
    </source>
</reference>
<proteinExistence type="inferred from homology"/>
<dbReference type="GO" id="GO:0016829">
    <property type="term" value="F:lyase activity"/>
    <property type="evidence" value="ECO:0007669"/>
    <property type="project" value="UniProtKB-KW"/>
</dbReference>
<evidence type="ECO:0000313" key="6">
    <source>
        <dbReference type="EMBL" id="GLW67196.1"/>
    </source>
</evidence>
<name>A0A9W6Q1T1_9ACTN</name>
<evidence type="ECO:0000256" key="4">
    <source>
        <dbReference type="ARBA" id="ARBA00023239"/>
    </source>
</evidence>
<comment type="similarity">
    <text evidence="2">Belongs to the KHG/KDPG aldolase family.</text>
</comment>
<evidence type="ECO:0000256" key="2">
    <source>
        <dbReference type="ARBA" id="ARBA00006906"/>
    </source>
</evidence>
<protein>
    <submittedName>
        <fullName evidence="6">KHG-KDPG bifunctional aldolase</fullName>
    </submittedName>
</protein>
<organism evidence="6 7">
    <name type="scientific">Actinomadura rubrobrunea</name>
    <dbReference type="NCBI Taxonomy" id="115335"/>
    <lineage>
        <taxon>Bacteria</taxon>
        <taxon>Bacillati</taxon>
        <taxon>Actinomycetota</taxon>
        <taxon>Actinomycetes</taxon>
        <taxon>Streptosporangiales</taxon>
        <taxon>Thermomonosporaceae</taxon>
        <taxon>Actinomadura</taxon>
    </lineage>
</organism>
<accession>A0A9W6Q1T1</accession>
<keyword evidence="7" id="KW-1185">Reference proteome</keyword>
<dbReference type="AlphaFoldDB" id="A0A9W6Q1T1"/>
<dbReference type="PANTHER" id="PTHR30246:SF1">
    <property type="entry name" value="2-DEHYDRO-3-DEOXY-6-PHOSPHOGALACTONATE ALDOLASE-RELATED"/>
    <property type="match status" value="1"/>
</dbReference>
<dbReference type="InterPro" id="IPR013785">
    <property type="entry name" value="Aldolase_TIM"/>
</dbReference>
<comment type="pathway">
    <text evidence="1">Carbohydrate acid metabolism.</text>
</comment>
<evidence type="ECO:0000256" key="5">
    <source>
        <dbReference type="ARBA" id="ARBA00023277"/>
    </source>
</evidence>
<gene>
    <name evidence="6" type="ORF">Arub01_54390</name>
</gene>
<evidence type="ECO:0000256" key="1">
    <source>
        <dbReference type="ARBA" id="ARBA00004761"/>
    </source>
</evidence>
<comment type="subunit">
    <text evidence="3">Homotrimer.</text>
</comment>
<evidence type="ECO:0000313" key="7">
    <source>
        <dbReference type="Proteomes" id="UP001165124"/>
    </source>
</evidence>